<dbReference type="Gene3D" id="3.30.70.580">
    <property type="entry name" value="Pseudouridine synthase I, catalytic domain, N-terminal subdomain"/>
    <property type="match status" value="1"/>
</dbReference>
<name>A0A399RB82_9PROT</name>
<dbReference type="InterPro" id="IPR018496">
    <property type="entry name" value="PsdUridine_synth_RsuA/RluB_CS"/>
</dbReference>
<dbReference type="Proteomes" id="UP000266385">
    <property type="component" value="Unassembled WGS sequence"/>
</dbReference>
<evidence type="ECO:0000256" key="6">
    <source>
        <dbReference type="RuleBase" id="RU003887"/>
    </source>
</evidence>
<dbReference type="SUPFAM" id="SSF55174">
    <property type="entry name" value="Alpha-L RNA-binding motif"/>
    <property type="match status" value="1"/>
</dbReference>
<dbReference type="AlphaFoldDB" id="A0A399RB82"/>
<comment type="catalytic activity">
    <reaction evidence="1">
        <text>a uridine in RNA = a pseudouridine in RNA</text>
        <dbReference type="Rhea" id="RHEA:48348"/>
        <dbReference type="Rhea" id="RHEA-COMP:12068"/>
        <dbReference type="Rhea" id="RHEA-COMP:12069"/>
        <dbReference type="ChEBI" id="CHEBI:65314"/>
        <dbReference type="ChEBI" id="CHEBI:65315"/>
    </reaction>
</comment>
<evidence type="ECO:0000256" key="7">
    <source>
        <dbReference type="SAM" id="MobiDB-lite"/>
    </source>
</evidence>
<accession>A0A399RB82</accession>
<dbReference type="CDD" id="cd00165">
    <property type="entry name" value="S4"/>
    <property type="match status" value="1"/>
</dbReference>
<dbReference type="GO" id="GO:0120159">
    <property type="term" value="F:rRNA pseudouridine synthase activity"/>
    <property type="evidence" value="ECO:0007669"/>
    <property type="project" value="UniProtKB-ARBA"/>
</dbReference>
<reference evidence="9 10" key="1">
    <citation type="submission" date="2018-08" db="EMBL/GenBank/DDBJ databases">
        <title>Henriciella mobilis sp. nov., isolated from seawater.</title>
        <authorList>
            <person name="Cheng H."/>
            <person name="Wu Y.-H."/>
            <person name="Xu X.-W."/>
            <person name="Guo L.-L."/>
        </authorList>
    </citation>
    <scope>NUCLEOTIDE SEQUENCE [LARGE SCALE GENOMIC DNA]</scope>
    <source>
        <strain evidence="9 10">JN25</strain>
    </source>
</reference>
<dbReference type="SUPFAM" id="SSF55120">
    <property type="entry name" value="Pseudouridine synthase"/>
    <property type="match status" value="1"/>
</dbReference>
<dbReference type="NCBIfam" id="TIGR00093">
    <property type="entry name" value="pseudouridine synthase"/>
    <property type="match status" value="1"/>
</dbReference>
<evidence type="ECO:0000256" key="2">
    <source>
        <dbReference type="ARBA" id="ARBA00008348"/>
    </source>
</evidence>
<dbReference type="Pfam" id="PF00849">
    <property type="entry name" value="PseudoU_synth_2"/>
    <property type="match status" value="1"/>
</dbReference>
<keyword evidence="3 5" id="KW-0694">RNA-binding</keyword>
<dbReference type="Pfam" id="PF01479">
    <property type="entry name" value="S4"/>
    <property type="match status" value="1"/>
</dbReference>
<dbReference type="InterPro" id="IPR000748">
    <property type="entry name" value="PsdUridine_synth_RsuA/RluB/E/F"/>
</dbReference>
<dbReference type="InterPro" id="IPR050343">
    <property type="entry name" value="RsuA_PseudoU_synthase"/>
</dbReference>
<organism evidence="9 10">
    <name type="scientific">Henriciella mobilis</name>
    <dbReference type="NCBI Taxonomy" id="2305467"/>
    <lineage>
        <taxon>Bacteria</taxon>
        <taxon>Pseudomonadati</taxon>
        <taxon>Pseudomonadota</taxon>
        <taxon>Alphaproteobacteria</taxon>
        <taxon>Hyphomonadales</taxon>
        <taxon>Hyphomonadaceae</taxon>
        <taxon>Henriciella</taxon>
    </lineage>
</organism>
<dbReference type="Gene3D" id="3.10.290.10">
    <property type="entry name" value="RNA-binding S4 domain"/>
    <property type="match status" value="1"/>
</dbReference>
<proteinExistence type="inferred from homology"/>
<dbReference type="InterPro" id="IPR020094">
    <property type="entry name" value="TruA/RsuA/RluB/E/F_N"/>
</dbReference>
<dbReference type="OrthoDB" id="9807213at2"/>
<dbReference type="GO" id="GO:0000455">
    <property type="term" value="P:enzyme-directed rRNA pseudouridine synthesis"/>
    <property type="evidence" value="ECO:0007669"/>
    <property type="project" value="UniProtKB-ARBA"/>
</dbReference>
<evidence type="ECO:0000256" key="3">
    <source>
        <dbReference type="ARBA" id="ARBA00022884"/>
    </source>
</evidence>
<evidence type="ECO:0000256" key="4">
    <source>
        <dbReference type="ARBA" id="ARBA00023235"/>
    </source>
</evidence>
<evidence type="ECO:0000259" key="8">
    <source>
        <dbReference type="SMART" id="SM00363"/>
    </source>
</evidence>
<dbReference type="PROSITE" id="PS01149">
    <property type="entry name" value="PSI_RSU"/>
    <property type="match status" value="1"/>
</dbReference>
<dbReference type="EC" id="5.4.99.-" evidence="6"/>
<keyword evidence="4 6" id="KW-0413">Isomerase</keyword>
<dbReference type="FunFam" id="3.10.290.10:FF:000003">
    <property type="entry name" value="Pseudouridine synthase"/>
    <property type="match status" value="1"/>
</dbReference>
<dbReference type="InterPro" id="IPR036986">
    <property type="entry name" value="S4_RNA-bd_sf"/>
</dbReference>
<feature type="region of interest" description="Disordered" evidence="7">
    <location>
        <begin position="266"/>
        <end position="304"/>
    </location>
</feature>
<dbReference type="EMBL" id="QWFX01000013">
    <property type="protein sequence ID" value="RIJ28023.1"/>
    <property type="molecule type" value="Genomic_DNA"/>
</dbReference>
<gene>
    <name evidence="9" type="ORF">D1223_11420</name>
</gene>
<dbReference type="InterPro" id="IPR042092">
    <property type="entry name" value="PsdUridine_s_RsuA/RluB/E/F_cat"/>
</dbReference>
<protein>
    <recommendedName>
        <fullName evidence="6">Pseudouridine synthase</fullName>
        <ecNumber evidence="6">5.4.99.-</ecNumber>
    </recommendedName>
</protein>
<feature type="compositionally biased region" description="Basic and acidic residues" evidence="7">
    <location>
        <begin position="19"/>
        <end position="32"/>
    </location>
</feature>
<keyword evidence="10" id="KW-1185">Reference proteome</keyword>
<evidence type="ECO:0000313" key="10">
    <source>
        <dbReference type="Proteomes" id="UP000266385"/>
    </source>
</evidence>
<dbReference type="InterPro" id="IPR020103">
    <property type="entry name" value="PsdUridine_synth_cat_dom_sf"/>
</dbReference>
<dbReference type="PANTHER" id="PTHR47683">
    <property type="entry name" value="PSEUDOURIDINE SYNTHASE FAMILY PROTEIN-RELATED"/>
    <property type="match status" value="1"/>
</dbReference>
<feature type="compositionally biased region" description="Basic residues" evidence="7">
    <location>
        <begin position="293"/>
        <end position="304"/>
    </location>
</feature>
<dbReference type="SMART" id="SM00363">
    <property type="entry name" value="S4"/>
    <property type="match status" value="1"/>
</dbReference>
<feature type="domain" description="RNA-binding S4" evidence="8">
    <location>
        <begin position="32"/>
        <end position="90"/>
    </location>
</feature>
<dbReference type="InterPro" id="IPR002942">
    <property type="entry name" value="S4_RNA-bd"/>
</dbReference>
<dbReference type="RefSeq" id="WP_119376559.1">
    <property type="nucleotide sequence ID" value="NZ_QWFX01000013.1"/>
</dbReference>
<dbReference type="InterPro" id="IPR006145">
    <property type="entry name" value="PsdUridine_synth_RsuA/RluA"/>
</dbReference>
<dbReference type="GO" id="GO:0003723">
    <property type="term" value="F:RNA binding"/>
    <property type="evidence" value="ECO:0007669"/>
    <property type="project" value="UniProtKB-KW"/>
</dbReference>
<evidence type="ECO:0000256" key="5">
    <source>
        <dbReference type="PROSITE-ProRule" id="PRU00182"/>
    </source>
</evidence>
<dbReference type="PROSITE" id="PS50889">
    <property type="entry name" value="S4"/>
    <property type="match status" value="1"/>
</dbReference>
<sequence>MTDRRETPRPARRTSKPKPQSEKPPKDWSDGERIAKWLARAGVASRRACETMIENGEIAVNGRKLTSPAFKVTGSETITVKGKRVSAPEATRLWRYHKPSGLITTTNDPAGRRTIFDEMPKHLPRVVTVGRLDLTTEGLLLLTNDGELARALELPSNEFPRIYRARAHGKVTPEKLQALADGIEVDGVRYAPIKAELERETGTNNWIRVELSEGKKREVRRALESVGLDVNRLIRVAYGPFTLDDLHPGAVEEVLASELKAKLGSMIKPSSARPSRGARKPKPPRPDVETGLHKPKRNRTIRKK</sequence>
<comment type="caution">
    <text evidence="9">The sequence shown here is derived from an EMBL/GenBank/DDBJ whole genome shotgun (WGS) entry which is preliminary data.</text>
</comment>
<comment type="similarity">
    <text evidence="2 6">Belongs to the pseudouridine synthase RsuA family.</text>
</comment>
<dbReference type="Gene3D" id="3.30.70.1560">
    <property type="entry name" value="Alpha-L RNA-binding motif"/>
    <property type="match status" value="1"/>
</dbReference>
<feature type="region of interest" description="Disordered" evidence="7">
    <location>
        <begin position="1"/>
        <end position="32"/>
    </location>
</feature>
<evidence type="ECO:0000256" key="1">
    <source>
        <dbReference type="ARBA" id="ARBA00000073"/>
    </source>
</evidence>
<evidence type="ECO:0000313" key="9">
    <source>
        <dbReference type="EMBL" id="RIJ28023.1"/>
    </source>
</evidence>
<dbReference type="PANTHER" id="PTHR47683:SF3">
    <property type="entry name" value="RIBOSOMAL LARGE SUBUNIT PSEUDOURIDINE SYNTHASE B"/>
    <property type="match status" value="1"/>
</dbReference>